<evidence type="ECO:0000313" key="2">
    <source>
        <dbReference type="Proteomes" id="UP000321583"/>
    </source>
</evidence>
<organism evidence="1 2">
    <name type="scientific">Pseudoxanthomonas taiwanensis J19</name>
    <dbReference type="NCBI Taxonomy" id="935569"/>
    <lineage>
        <taxon>Bacteria</taxon>
        <taxon>Pseudomonadati</taxon>
        <taxon>Pseudomonadota</taxon>
        <taxon>Gammaproteobacteria</taxon>
        <taxon>Lysobacterales</taxon>
        <taxon>Lysobacteraceae</taxon>
        <taxon>Pseudoxanthomonas</taxon>
    </lineage>
</organism>
<reference evidence="1 2" key="1">
    <citation type="submission" date="2019-07" db="EMBL/GenBank/DDBJ databases">
        <title>Genome sequencing of lignin-degrading bacterial isolates.</title>
        <authorList>
            <person name="Gladden J."/>
        </authorList>
    </citation>
    <scope>NUCLEOTIDE SEQUENCE [LARGE SCALE GENOMIC DNA]</scope>
    <source>
        <strain evidence="1 2">J19</strain>
    </source>
</reference>
<sequence length="89" mass="9940">MNCEQFRSHPHPRMVAFCEGIERSLVQMDARLQGRPAPSGSVIELPPLGSAEARQLGYACVGGQAMRRLEDGWEQVMARDRGWQRCRGG</sequence>
<proteinExistence type="predicted"/>
<gene>
    <name evidence="1" type="ORF">L613_000900000150</name>
</gene>
<keyword evidence="2" id="KW-1185">Reference proteome</keyword>
<dbReference type="Proteomes" id="UP000321583">
    <property type="component" value="Unassembled WGS sequence"/>
</dbReference>
<dbReference type="AlphaFoldDB" id="A0A562CZN2"/>
<protein>
    <submittedName>
        <fullName evidence="1">Uncharacterized protein</fullName>
    </submittedName>
</protein>
<accession>A0A562CZN2</accession>
<name>A0A562CZN2_9GAMM</name>
<dbReference type="EMBL" id="VLJS01000124">
    <property type="protein sequence ID" value="TWH02734.1"/>
    <property type="molecule type" value="Genomic_DNA"/>
</dbReference>
<comment type="caution">
    <text evidence="1">The sequence shown here is derived from an EMBL/GenBank/DDBJ whole genome shotgun (WGS) entry which is preliminary data.</text>
</comment>
<evidence type="ECO:0000313" key="1">
    <source>
        <dbReference type="EMBL" id="TWH02734.1"/>
    </source>
</evidence>